<evidence type="ECO:0000256" key="4">
    <source>
        <dbReference type="ARBA" id="ARBA00023136"/>
    </source>
</evidence>
<accession>A0AAE5CB49</accession>
<evidence type="ECO:0000313" key="8">
    <source>
        <dbReference type="Proteomes" id="UP000702544"/>
    </source>
</evidence>
<keyword evidence="2 5" id="KW-0812">Transmembrane</keyword>
<gene>
    <name evidence="7" type="ORF">GWO12_02820</name>
</gene>
<dbReference type="Gene3D" id="1.10.3720.10">
    <property type="entry name" value="MetI-like"/>
    <property type="match status" value="1"/>
</dbReference>
<evidence type="ECO:0000256" key="2">
    <source>
        <dbReference type="ARBA" id="ARBA00022692"/>
    </source>
</evidence>
<name>A0AAE5CB49_9BACT</name>
<dbReference type="InterPro" id="IPR000515">
    <property type="entry name" value="MetI-like"/>
</dbReference>
<dbReference type="GO" id="GO:0005886">
    <property type="term" value="C:plasma membrane"/>
    <property type="evidence" value="ECO:0007669"/>
    <property type="project" value="UniProtKB-SubCell"/>
</dbReference>
<dbReference type="Proteomes" id="UP000702544">
    <property type="component" value="Unassembled WGS sequence"/>
</dbReference>
<evidence type="ECO:0000256" key="1">
    <source>
        <dbReference type="ARBA" id="ARBA00004651"/>
    </source>
</evidence>
<feature type="transmembrane region" description="Helical" evidence="5">
    <location>
        <begin position="21"/>
        <end position="44"/>
    </location>
</feature>
<protein>
    <submittedName>
        <fullName evidence="7">Sugar ABC transporter permease</fullName>
    </submittedName>
</protein>
<proteinExistence type="inferred from homology"/>
<feature type="transmembrane region" description="Helical" evidence="5">
    <location>
        <begin position="273"/>
        <end position="295"/>
    </location>
</feature>
<dbReference type="PROSITE" id="PS50928">
    <property type="entry name" value="ABC_TM1"/>
    <property type="match status" value="1"/>
</dbReference>
<evidence type="ECO:0000313" key="7">
    <source>
        <dbReference type="EMBL" id="NIR74040.1"/>
    </source>
</evidence>
<feature type="domain" description="ABC transmembrane type-1" evidence="6">
    <location>
        <begin position="80"/>
        <end position="294"/>
    </location>
</feature>
<dbReference type="InterPro" id="IPR052730">
    <property type="entry name" value="Sugar_ABC_transporter"/>
</dbReference>
<comment type="similarity">
    <text evidence="5">Belongs to the binding-protein-dependent transport system permease family.</text>
</comment>
<dbReference type="GO" id="GO:0055085">
    <property type="term" value="P:transmembrane transport"/>
    <property type="evidence" value="ECO:0007669"/>
    <property type="project" value="InterPro"/>
</dbReference>
<reference evidence="7 8" key="1">
    <citation type="submission" date="2020-01" db="EMBL/GenBank/DDBJ databases">
        <title>Genomes assembled from Gulf of Kutch pelagic sediment metagenomes.</title>
        <authorList>
            <person name="Chandrashekar M."/>
            <person name="Mahajan M.S."/>
            <person name="Dave K.J."/>
            <person name="Vatsa P."/>
            <person name="Nathani N.M."/>
        </authorList>
    </citation>
    <scope>NUCLEOTIDE SEQUENCE [LARGE SCALE GENOMIC DNA]</scope>
    <source>
        <strain evidence="7">KS3-K002</strain>
    </source>
</reference>
<keyword evidence="5" id="KW-0813">Transport</keyword>
<keyword evidence="4 5" id="KW-0472">Membrane</keyword>
<evidence type="ECO:0000256" key="5">
    <source>
        <dbReference type="RuleBase" id="RU363032"/>
    </source>
</evidence>
<organism evidence="7 8">
    <name type="scientific">Candidatus Kutchimonas denitrificans</name>
    <dbReference type="NCBI Taxonomy" id="3056748"/>
    <lineage>
        <taxon>Bacteria</taxon>
        <taxon>Pseudomonadati</taxon>
        <taxon>Gemmatimonadota</taxon>
        <taxon>Gemmatimonadia</taxon>
        <taxon>Candidatus Palauibacterales</taxon>
        <taxon>Candidatus Palauibacteraceae</taxon>
        <taxon>Candidatus Kutchimonas</taxon>
    </lineage>
</organism>
<dbReference type="PANTHER" id="PTHR43759:SF1">
    <property type="entry name" value="GLUCOSE IMPORT SYSTEM PERMEASE PROTEIN GLCT"/>
    <property type="match status" value="1"/>
</dbReference>
<evidence type="ECO:0000259" key="6">
    <source>
        <dbReference type="PROSITE" id="PS50928"/>
    </source>
</evidence>
<comment type="subcellular location">
    <subcellularLocation>
        <location evidence="1 5">Cell membrane</location>
        <topology evidence="1 5">Multi-pass membrane protein</topology>
    </subcellularLocation>
</comment>
<dbReference type="AlphaFoldDB" id="A0AAE5CB49"/>
<dbReference type="InterPro" id="IPR035906">
    <property type="entry name" value="MetI-like_sf"/>
</dbReference>
<feature type="transmembrane region" description="Helical" evidence="5">
    <location>
        <begin position="117"/>
        <end position="138"/>
    </location>
</feature>
<feature type="transmembrane region" description="Helical" evidence="5">
    <location>
        <begin position="79"/>
        <end position="105"/>
    </location>
</feature>
<dbReference type="SUPFAM" id="SSF161098">
    <property type="entry name" value="MetI-like"/>
    <property type="match status" value="1"/>
</dbReference>
<dbReference type="CDD" id="cd06261">
    <property type="entry name" value="TM_PBP2"/>
    <property type="match status" value="1"/>
</dbReference>
<sequence length="307" mass="34032">MPVRDADRTVGAESREARLAWAFVLPALATIFLIALFPLAWTVWESLHVHDLRMPWRGQPFVWLANYAEAMTDGRFWGAMLHTAIFTVGTVTLELVLGLILALALNRAYRGRGLVRAAVLVPWAIPTVVAALLWRFMFDAQAGIANAVLIDIGLMERPFVWLIHAWAAWAPVILADVWKMTPFVALLLLAGLQNIDDSLYEAARIDGAGPWRQFIHVTLPLLKPAILVALIFRTLDAFRVFDLIYVLTGGGPGTSTEPIALYTFNALLQNLRFGYGSALSVIVFVVTFGLAMFYIRVLDVDLTEAGE</sequence>
<keyword evidence="3 5" id="KW-1133">Transmembrane helix</keyword>
<dbReference type="EMBL" id="JAACAK010000018">
    <property type="protein sequence ID" value="NIR74040.1"/>
    <property type="molecule type" value="Genomic_DNA"/>
</dbReference>
<evidence type="ECO:0000256" key="3">
    <source>
        <dbReference type="ARBA" id="ARBA00022989"/>
    </source>
</evidence>
<dbReference type="PANTHER" id="PTHR43759">
    <property type="entry name" value="TREHALOSE TRANSPORT SYSTEM PERMEASE PROTEIN SUGA"/>
    <property type="match status" value="1"/>
</dbReference>
<dbReference type="Pfam" id="PF00528">
    <property type="entry name" value="BPD_transp_1"/>
    <property type="match status" value="1"/>
</dbReference>
<comment type="caution">
    <text evidence="7">The sequence shown here is derived from an EMBL/GenBank/DDBJ whole genome shotgun (WGS) entry which is preliminary data.</text>
</comment>